<dbReference type="AlphaFoldDB" id="A0A2P5D8Q8"/>
<dbReference type="Proteomes" id="UP000237000">
    <property type="component" value="Unassembled WGS sequence"/>
</dbReference>
<dbReference type="GO" id="GO:0003676">
    <property type="term" value="F:nucleic acid binding"/>
    <property type="evidence" value="ECO:0007669"/>
    <property type="project" value="InterPro"/>
</dbReference>
<proteinExistence type="predicted"/>
<dbReference type="OrthoDB" id="679727at2759"/>
<keyword evidence="3" id="KW-1185">Reference proteome</keyword>
<gene>
    <name evidence="2" type="ORF">TorRG33x02_258740</name>
</gene>
<reference evidence="3" key="1">
    <citation type="submission" date="2016-06" db="EMBL/GenBank/DDBJ databases">
        <title>Parallel loss of symbiosis genes in relatives of nitrogen-fixing non-legume Parasponia.</title>
        <authorList>
            <person name="Van Velzen R."/>
            <person name="Holmer R."/>
            <person name="Bu F."/>
            <person name="Rutten L."/>
            <person name="Van Zeijl A."/>
            <person name="Liu W."/>
            <person name="Santuari L."/>
            <person name="Cao Q."/>
            <person name="Sharma T."/>
            <person name="Shen D."/>
            <person name="Roswanjaya Y."/>
            <person name="Wardhani T."/>
            <person name="Kalhor M.S."/>
            <person name="Jansen J."/>
            <person name="Van den Hoogen J."/>
            <person name="Gungor B."/>
            <person name="Hartog M."/>
            <person name="Hontelez J."/>
            <person name="Verver J."/>
            <person name="Yang W.-C."/>
            <person name="Schijlen E."/>
            <person name="Repin R."/>
            <person name="Schilthuizen M."/>
            <person name="Schranz E."/>
            <person name="Heidstra R."/>
            <person name="Miyata K."/>
            <person name="Fedorova E."/>
            <person name="Kohlen W."/>
            <person name="Bisseling T."/>
            <person name="Smit S."/>
            <person name="Geurts R."/>
        </authorList>
    </citation>
    <scope>NUCLEOTIDE SEQUENCE [LARGE SCALE GENOMIC DNA]</scope>
    <source>
        <strain evidence="3">cv. RG33-2</strain>
    </source>
</reference>
<dbReference type="PANTHER" id="PTHR47074">
    <property type="entry name" value="BNAC02G40300D PROTEIN"/>
    <property type="match status" value="1"/>
</dbReference>
<sequence>MDKRNHGLVSRFLDSTCHFMAGCYDWCVLHHQTSLFKGLFGDSQLALRFGSIVATKNVFPYWYLDKSRSRNHLISENLRPPAADILELTSRILHSYQSCNMSVILPPKPAVAVDWVPPNGCHLKMNSDSAFLSETGAAGFGVVIRNASGEVLYFASGPLAGVSSVLHSMLNSGRFREGLLLAQVVGFVVQTVESDFKGQYKPSTQQL</sequence>
<evidence type="ECO:0000313" key="2">
    <source>
        <dbReference type="EMBL" id="PON69683.1"/>
    </source>
</evidence>
<accession>A0A2P5D8Q8</accession>
<evidence type="ECO:0000313" key="3">
    <source>
        <dbReference type="Proteomes" id="UP000237000"/>
    </source>
</evidence>
<dbReference type="PANTHER" id="PTHR47074:SF11">
    <property type="entry name" value="REVERSE TRANSCRIPTASE-LIKE PROTEIN"/>
    <property type="match status" value="1"/>
</dbReference>
<dbReference type="Pfam" id="PF13456">
    <property type="entry name" value="RVT_3"/>
    <property type="match status" value="1"/>
</dbReference>
<comment type="caution">
    <text evidence="2">The sequence shown here is derived from an EMBL/GenBank/DDBJ whole genome shotgun (WGS) entry which is preliminary data.</text>
</comment>
<dbReference type="GO" id="GO:0004523">
    <property type="term" value="F:RNA-DNA hybrid ribonuclease activity"/>
    <property type="evidence" value="ECO:0007669"/>
    <property type="project" value="InterPro"/>
</dbReference>
<dbReference type="InParanoid" id="A0A2P5D8Q8"/>
<organism evidence="2 3">
    <name type="scientific">Trema orientale</name>
    <name type="common">Charcoal tree</name>
    <name type="synonym">Celtis orientalis</name>
    <dbReference type="NCBI Taxonomy" id="63057"/>
    <lineage>
        <taxon>Eukaryota</taxon>
        <taxon>Viridiplantae</taxon>
        <taxon>Streptophyta</taxon>
        <taxon>Embryophyta</taxon>
        <taxon>Tracheophyta</taxon>
        <taxon>Spermatophyta</taxon>
        <taxon>Magnoliopsida</taxon>
        <taxon>eudicotyledons</taxon>
        <taxon>Gunneridae</taxon>
        <taxon>Pentapetalae</taxon>
        <taxon>rosids</taxon>
        <taxon>fabids</taxon>
        <taxon>Rosales</taxon>
        <taxon>Cannabaceae</taxon>
        <taxon>Trema</taxon>
    </lineage>
</organism>
<feature type="domain" description="RNase H type-1" evidence="1">
    <location>
        <begin position="126"/>
        <end position="195"/>
    </location>
</feature>
<dbReference type="EMBL" id="JXTC01000287">
    <property type="protein sequence ID" value="PON69683.1"/>
    <property type="molecule type" value="Genomic_DNA"/>
</dbReference>
<evidence type="ECO:0000259" key="1">
    <source>
        <dbReference type="Pfam" id="PF13456"/>
    </source>
</evidence>
<name>A0A2P5D8Q8_TREOI</name>
<dbReference type="InterPro" id="IPR052929">
    <property type="entry name" value="RNase_H-like_EbsB-rel"/>
</dbReference>
<dbReference type="InterPro" id="IPR002156">
    <property type="entry name" value="RNaseH_domain"/>
</dbReference>
<protein>
    <recommendedName>
        <fullName evidence="1">RNase H type-1 domain-containing protein</fullName>
    </recommendedName>
</protein>